<evidence type="ECO:0000256" key="3">
    <source>
        <dbReference type="ARBA" id="ARBA00023163"/>
    </source>
</evidence>
<keyword evidence="2" id="KW-0238">DNA-binding</keyword>
<keyword evidence="6" id="KW-1185">Reference proteome</keyword>
<keyword evidence="1" id="KW-0805">Transcription regulation</keyword>
<dbReference type="PROSITE" id="PS01124">
    <property type="entry name" value="HTH_ARAC_FAMILY_2"/>
    <property type="match status" value="1"/>
</dbReference>
<dbReference type="InterPro" id="IPR053142">
    <property type="entry name" value="PchR_regulatory_protein"/>
</dbReference>
<dbReference type="SMART" id="SM00342">
    <property type="entry name" value="HTH_ARAC"/>
    <property type="match status" value="1"/>
</dbReference>
<dbReference type="RefSeq" id="WP_106659673.1">
    <property type="nucleotide sequence ID" value="NZ_PJEO01000033.1"/>
</dbReference>
<dbReference type="PANTHER" id="PTHR47893">
    <property type="entry name" value="REGULATORY PROTEIN PCHR"/>
    <property type="match status" value="1"/>
</dbReference>
<dbReference type="EMBL" id="PJEO01000033">
    <property type="protein sequence ID" value="PKQ45138.1"/>
    <property type="molecule type" value="Genomic_DNA"/>
</dbReference>
<evidence type="ECO:0000256" key="2">
    <source>
        <dbReference type="ARBA" id="ARBA00023125"/>
    </source>
</evidence>
<dbReference type="SUPFAM" id="SSF46689">
    <property type="entry name" value="Homeodomain-like"/>
    <property type="match status" value="1"/>
</dbReference>
<dbReference type="PRINTS" id="PR00032">
    <property type="entry name" value="HTHARAC"/>
</dbReference>
<dbReference type="GO" id="GO:0003700">
    <property type="term" value="F:DNA-binding transcription factor activity"/>
    <property type="evidence" value="ECO:0007669"/>
    <property type="project" value="InterPro"/>
</dbReference>
<organism evidence="5 6">
    <name type="scientific">Confluentibacter flavum</name>
    <dbReference type="NCBI Taxonomy" id="1909700"/>
    <lineage>
        <taxon>Bacteria</taxon>
        <taxon>Pseudomonadati</taxon>
        <taxon>Bacteroidota</taxon>
        <taxon>Flavobacteriia</taxon>
        <taxon>Flavobacteriales</taxon>
        <taxon>Flavobacteriaceae</taxon>
        <taxon>Confluentibacter</taxon>
    </lineage>
</organism>
<dbReference type="PANTHER" id="PTHR47893:SF1">
    <property type="entry name" value="REGULATORY PROTEIN PCHR"/>
    <property type="match status" value="1"/>
</dbReference>
<dbReference type="InterPro" id="IPR018060">
    <property type="entry name" value="HTH_AraC"/>
</dbReference>
<evidence type="ECO:0000259" key="4">
    <source>
        <dbReference type="PROSITE" id="PS01124"/>
    </source>
</evidence>
<dbReference type="OrthoDB" id="2666928at2"/>
<dbReference type="AlphaFoldDB" id="A0A2N3HJX2"/>
<dbReference type="Pfam" id="PF12833">
    <property type="entry name" value="HTH_18"/>
    <property type="match status" value="1"/>
</dbReference>
<feature type="domain" description="HTH araC/xylS-type" evidence="4">
    <location>
        <begin position="228"/>
        <end position="330"/>
    </location>
</feature>
<accession>A0A2N3HJX2</accession>
<protein>
    <submittedName>
        <fullName evidence="5">AraC family transcriptional regulator</fullName>
    </submittedName>
</protein>
<proteinExistence type="predicted"/>
<reference evidence="5 6" key="1">
    <citation type="submission" date="2017-12" db="EMBL/GenBank/DDBJ databases">
        <title>Confluentibacter flavum sp. nov., isolated from the saline lake.</title>
        <authorList>
            <person name="Yu L."/>
        </authorList>
    </citation>
    <scope>NUCLEOTIDE SEQUENCE [LARGE SCALE GENOMIC DNA]</scope>
    <source>
        <strain evidence="5 6">3B</strain>
    </source>
</reference>
<dbReference type="GO" id="GO:0043565">
    <property type="term" value="F:sequence-specific DNA binding"/>
    <property type="evidence" value="ECO:0007669"/>
    <property type="project" value="InterPro"/>
</dbReference>
<evidence type="ECO:0000256" key="1">
    <source>
        <dbReference type="ARBA" id="ARBA00023015"/>
    </source>
</evidence>
<keyword evidence="3" id="KW-0804">Transcription</keyword>
<sequence>MKTVSITSNSLSVIFDQIQAELGGKLDIKSKEYKLELNNDIVKGFISGVSIEKAIVYMEYSLVFKEDVTFLNRLSETNSMYFGYCSKGHVKQSFEGNGKENKLGQFQTGIFSNSSENNIFFSFEKNKKVEFSMVTVDVLSVSDKELRDQLKITFILDQQNSVYSYIGSFNLKIVEKINHLKSLNQKGLVRNLLINSVVYLILALEIEQHKNDLSNAMTNYYSLTQTDMEAVKDIAEHIRSAPEIQYSLKYLSRKSGLSPFKLQEGFKILHNRTVTDFIRNIRIEVAENLIRTTELNISEIVYSVGLTSRSYFSKIFKEKYNCSPKHYQNHQNILDIKSFNMNAV</sequence>
<dbReference type="InterPro" id="IPR020449">
    <property type="entry name" value="Tscrpt_reg_AraC-type_HTH"/>
</dbReference>
<dbReference type="InterPro" id="IPR009057">
    <property type="entry name" value="Homeodomain-like_sf"/>
</dbReference>
<evidence type="ECO:0000313" key="5">
    <source>
        <dbReference type="EMBL" id="PKQ45138.1"/>
    </source>
</evidence>
<name>A0A2N3HJX2_9FLAO</name>
<dbReference type="Gene3D" id="1.10.10.60">
    <property type="entry name" value="Homeodomain-like"/>
    <property type="match status" value="1"/>
</dbReference>
<evidence type="ECO:0000313" key="6">
    <source>
        <dbReference type="Proteomes" id="UP000233435"/>
    </source>
</evidence>
<gene>
    <name evidence="5" type="ORF">CSW08_09620</name>
</gene>
<dbReference type="Proteomes" id="UP000233435">
    <property type="component" value="Unassembled WGS sequence"/>
</dbReference>
<comment type="caution">
    <text evidence="5">The sequence shown here is derived from an EMBL/GenBank/DDBJ whole genome shotgun (WGS) entry which is preliminary data.</text>
</comment>